<accession>A0A8H4W6J3</accession>
<feature type="compositionally biased region" description="Polar residues" evidence="1">
    <location>
        <begin position="191"/>
        <end position="213"/>
    </location>
</feature>
<reference evidence="2 3" key="1">
    <citation type="submission" date="2020-03" db="EMBL/GenBank/DDBJ databases">
        <title>Draft Genome Sequence of Cudoniella acicularis.</title>
        <authorList>
            <person name="Buettner E."/>
            <person name="Kellner H."/>
        </authorList>
    </citation>
    <scope>NUCLEOTIDE SEQUENCE [LARGE SCALE GENOMIC DNA]</scope>
    <source>
        <strain evidence="2 3">DSM 108380</strain>
    </source>
</reference>
<name>A0A8H4W6J3_9HELO</name>
<evidence type="ECO:0000313" key="2">
    <source>
        <dbReference type="EMBL" id="KAF4632744.1"/>
    </source>
</evidence>
<organism evidence="2 3">
    <name type="scientific">Cudoniella acicularis</name>
    <dbReference type="NCBI Taxonomy" id="354080"/>
    <lineage>
        <taxon>Eukaryota</taxon>
        <taxon>Fungi</taxon>
        <taxon>Dikarya</taxon>
        <taxon>Ascomycota</taxon>
        <taxon>Pezizomycotina</taxon>
        <taxon>Leotiomycetes</taxon>
        <taxon>Helotiales</taxon>
        <taxon>Tricladiaceae</taxon>
        <taxon>Cudoniella</taxon>
    </lineage>
</organism>
<evidence type="ECO:0000313" key="3">
    <source>
        <dbReference type="Proteomes" id="UP000566819"/>
    </source>
</evidence>
<proteinExistence type="predicted"/>
<keyword evidence="3" id="KW-1185">Reference proteome</keyword>
<dbReference type="EMBL" id="JAAMPI010000321">
    <property type="protein sequence ID" value="KAF4632744.1"/>
    <property type="molecule type" value="Genomic_DNA"/>
</dbReference>
<dbReference type="AlphaFoldDB" id="A0A8H4W6J3"/>
<protein>
    <submittedName>
        <fullName evidence="2">Uncharacterized protein</fullName>
    </submittedName>
</protein>
<dbReference type="Proteomes" id="UP000566819">
    <property type="component" value="Unassembled WGS sequence"/>
</dbReference>
<comment type="caution">
    <text evidence="2">The sequence shown here is derived from an EMBL/GenBank/DDBJ whole genome shotgun (WGS) entry which is preliminary data.</text>
</comment>
<gene>
    <name evidence="2" type="ORF">G7Y89_g5388</name>
</gene>
<evidence type="ECO:0000256" key="1">
    <source>
        <dbReference type="SAM" id="MobiDB-lite"/>
    </source>
</evidence>
<feature type="region of interest" description="Disordered" evidence="1">
    <location>
        <begin position="185"/>
        <end position="213"/>
    </location>
</feature>
<sequence length="252" mass="28303">MLKIRWSIYSLSLDQVTYRGLFGWLNANADHSHSQMPCLNPTFIFKTQCEMNNEGFWKETSADDELFMQQCVDSHDSWTASPSEYDLLNEISSLHDKIDASAPIPNSATLVSIEDENLVDSDLLSQTPQNLWTSLGLETGFHDPILGASSPSTCGYRINNQISYTSNPYQNFEDDGTNQRLLFPKIDSPAPSDTQFANSPTNTGTPSSANSESWIPEDITHMGYQDAHGNWRCKYSGYNMVSLSRHDKLLKI</sequence>